<dbReference type="STRING" id="375574.GCA_001418035_00049"/>
<dbReference type="RefSeq" id="WP_072242777.1">
    <property type="nucleotide sequence ID" value="NZ_CYHA01000001.1"/>
</dbReference>
<reference evidence="4" key="1">
    <citation type="submission" date="2015-08" db="EMBL/GenBank/DDBJ databases">
        <authorList>
            <person name="Varghese N."/>
        </authorList>
    </citation>
    <scope>NUCLEOTIDE SEQUENCE [LARGE SCALE GENOMIC DNA]</scope>
    <source>
        <strain evidence="4">DSM 17901</strain>
    </source>
</reference>
<dbReference type="PANTHER" id="PTHR37957">
    <property type="entry name" value="BLR7070 PROTEIN"/>
    <property type="match status" value="1"/>
</dbReference>
<accession>A0A0K6GS07</accession>
<dbReference type="OrthoDB" id="384721at2"/>
<feature type="signal peptide" evidence="1">
    <location>
        <begin position="1"/>
        <end position="18"/>
    </location>
</feature>
<name>A0A0K6GS07_9NEIS</name>
<keyword evidence="4" id="KW-1185">Reference proteome</keyword>
<evidence type="ECO:0000259" key="2">
    <source>
        <dbReference type="Pfam" id="PF13449"/>
    </source>
</evidence>
<dbReference type="EMBL" id="CYHA01000001">
    <property type="protein sequence ID" value="CUA81407.1"/>
    <property type="molecule type" value="Genomic_DNA"/>
</dbReference>
<dbReference type="AlphaFoldDB" id="A0A0K6GS07"/>
<sequence>MSRVLSSLLLMAAGLASAEPFSLSTPAVPDVAAVERYEVRTPFVPYAGTAKADFPQGLPLAVGSSLRFKGYDKKTSALEFWSVTDRGPNGDAPAVKTGSASMPAKLFPVADFTPAIAQLRVDLAQSAEVTRVLPIREGGRPVTGRPLAPGSTGATGEVGLAETMASLPYDPLGLDPEGIDIDRQGHLWVVDEYGPFLAEIDSQTGNVLRRLAPGKGLPDILRYRQPNRGFEGVTVTPSGKVVAAVQSTLDIDGKTRHSARFVRLVEFDPATGATRQFAYPVPEHFRKAGDLKLGDIAALSDTRFAVIEQGKDADKKMHNDVVVIDTAAATDLSGKALADGRALEFGTLAEAGISPVKRAQAIDLRTLGWTAEKAEGIAVIEPNQIAIINDNDFGLTTRVEGGKGNADDYVWDSGSKRLLDAKGAPADGVRVGIAPNGEATQLFVITLTRPLKDWL</sequence>
<protein>
    <submittedName>
        <fullName evidence="3">Esterase-like activity of phytase</fullName>
    </submittedName>
</protein>
<evidence type="ECO:0000256" key="1">
    <source>
        <dbReference type="SAM" id="SignalP"/>
    </source>
</evidence>
<feature type="chain" id="PRO_5005503421" evidence="1">
    <location>
        <begin position="19"/>
        <end position="455"/>
    </location>
</feature>
<organism evidence="3 4">
    <name type="scientific">Gulbenkiania indica</name>
    <dbReference type="NCBI Taxonomy" id="375574"/>
    <lineage>
        <taxon>Bacteria</taxon>
        <taxon>Pseudomonadati</taxon>
        <taxon>Pseudomonadota</taxon>
        <taxon>Betaproteobacteria</taxon>
        <taxon>Neisseriales</taxon>
        <taxon>Chromobacteriaceae</taxon>
        <taxon>Gulbenkiania</taxon>
    </lineage>
</organism>
<gene>
    <name evidence="3" type="ORF">Ga0061063_0249</name>
</gene>
<dbReference type="Pfam" id="PF13449">
    <property type="entry name" value="Phytase-like"/>
    <property type="match status" value="1"/>
</dbReference>
<keyword evidence="1" id="KW-0732">Signal</keyword>
<dbReference type="PANTHER" id="PTHR37957:SF1">
    <property type="entry name" value="PHYTASE-LIKE DOMAIN-CONTAINING PROTEIN"/>
    <property type="match status" value="1"/>
</dbReference>
<feature type="domain" description="Phytase-like" evidence="2">
    <location>
        <begin position="78"/>
        <end position="393"/>
    </location>
</feature>
<dbReference type="InterPro" id="IPR027372">
    <property type="entry name" value="Phytase-like_dom"/>
</dbReference>
<evidence type="ECO:0000313" key="4">
    <source>
        <dbReference type="Proteomes" id="UP000243535"/>
    </source>
</evidence>
<proteinExistence type="predicted"/>
<dbReference type="SUPFAM" id="SSF63829">
    <property type="entry name" value="Calcium-dependent phosphotriesterase"/>
    <property type="match status" value="1"/>
</dbReference>
<evidence type="ECO:0000313" key="3">
    <source>
        <dbReference type="EMBL" id="CUA81407.1"/>
    </source>
</evidence>
<dbReference type="Proteomes" id="UP000243535">
    <property type="component" value="Unassembled WGS sequence"/>
</dbReference>